<proteinExistence type="predicted"/>
<dbReference type="STRING" id="364197.SAMN05216296_1137"/>
<sequence>MRDWRSISLWMDQLGEQLTPRPALSGSLDVDVAIIGAGYTGLWTAYYLKQLDPALRIAIVEAEIAGFGASGRNGGWLMGNILGEDQLLAGLSAERRRAGYALLHGIPDEVGRVIRQEGIDCDYRKGGVLYCAARYPEQLPRLQAQLQALRHEGLGEQDYRWLDTAELGQQVRINGAYGGLFSPHCATIQPAKLVRGLAACVERLGVQIFEGSPVSHWQPGRLVTACGEVRAQWLVPAIEGYAASLPPLDRHHLAVQSLLVATEPLSEEVWAEIGLAQGQAFSENSRQVTYGQRTLDNRLVFGARGGYRFGGRLRTDFNLTEEERGLRRYLFSELFPQLRDVRITHAWGGNLGMARRFRPHMLRDPAYRVVLAGGYGGEGVGATNLAGRTLADLILGHDSNLLQQPWVQANRRIDQLPRWEPEPLRWLGYNAIIRSFVAEDRVLADPRSARWRRKLVQWWARFMESLMR</sequence>
<dbReference type="Pfam" id="PF01266">
    <property type="entry name" value="DAO"/>
    <property type="match status" value="1"/>
</dbReference>
<dbReference type="Gene3D" id="3.30.9.10">
    <property type="entry name" value="D-Amino Acid Oxidase, subunit A, domain 2"/>
    <property type="match status" value="1"/>
</dbReference>
<organism evidence="3 4">
    <name type="scientific">Pseudomonas pohangensis</name>
    <dbReference type="NCBI Taxonomy" id="364197"/>
    <lineage>
        <taxon>Bacteria</taxon>
        <taxon>Pseudomonadati</taxon>
        <taxon>Pseudomonadota</taxon>
        <taxon>Gammaproteobacteria</taxon>
        <taxon>Pseudomonadales</taxon>
        <taxon>Pseudomonadaceae</taxon>
        <taxon>Pseudomonas</taxon>
    </lineage>
</organism>
<evidence type="ECO:0000259" key="2">
    <source>
        <dbReference type="Pfam" id="PF01266"/>
    </source>
</evidence>
<dbReference type="GO" id="GO:0016491">
    <property type="term" value="F:oxidoreductase activity"/>
    <property type="evidence" value="ECO:0007669"/>
    <property type="project" value="UniProtKB-KW"/>
</dbReference>
<gene>
    <name evidence="3" type="ORF">SAMN05216296_1137</name>
</gene>
<keyword evidence="1" id="KW-0560">Oxidoreductase</keyword>
<evidence type="ECO:0000313" key="4">
    <source>
        <dbReference type="Proteomes" id="UP000243232"/>
    </source>
</evidence>
<dbReference type="PANTHER" id="PTHR13847">
    <property type="entry name" value="SARCOSINE DEHYDROGENASE-RELATED"/>
    <property type="match status" value="1"/>
</dbReference>
<dbReference type="Proteomes" id="UP000243232">
    <property type="component" value="Chromosome I"/>
</dbReference>
<evidence type="ECO:0000256" key="1">
    <source>
        <dbReference type="ARBA" id="ARBA00023002"/>
    </source>
</evidence>
<dbReference type="OrthoDB" id="311718at2"/>
<accession>A0A1H2EX16</accession>
<dbReference type="SUPFAM" id="SSF51905">
    <property type="entry name" value="FAD/NAD(P)-binding domain"/>
    <property type="match status" value="1"/>
</dbReference>
<dbReference type="InterPro" id="IPR006076">
    <property type="entry name" value="FAD-dep_OxRdtase"/>
</dbReference>
<dbReference type="InterPro" id="IPR036188">
    <property type="entry name" value="FAD/NAD-bd_sf"/>
</dbReference>
<name>A0A1H2EX16_9PSED</name>
<dbReference type="RefSeq" id="WP_090193496.1">
    <property type="nucleotide sequence ID" value="NZ_LT629785.1"/>
</dbReference>
<keyword evidence="4" id="KW-1185">Reference proteome</keyword>
<dbReference type="Gene3D" id="3.50.50.60">
    <property type="entry name" value="FAD/NAD(P)-binding domain"/>
    <property type="match status" value="1"/>
</dbReference>
<dbReference type="AlphaFoldDB" id="A0A1H2EX16"/>
<protein>
    <submittedName>
        <fullName evidence="3">Glycine/D-amino acid oxidase</fullName>
    </submittedName>
</protein>
<evidence type="ECO:0000313" key="3">
    <source>
        <dbReference type="EMBL" id="SDT99513.1"/>
    </source>
</evidence>
<dbReference type="PANTHER" id="PTHR13847:SF285">
    <property type="entry name" value="FAD DEPENDENT OXIDOREDUCTASE DOMAIN-CONTAINING PROTEIN"/>
    <property type="match status" value="1"/>
</dbReference>
<dbReference type="EMBL" id="LT629785">
    <property type="protein sequence ID" value="SDT99513.1"/>
    <property type="molecule type" value="Genomic_DNA"/>
</dbReference>
<reference evidence="4" key="1">
    <citation type="submission" date="2016-10" db="EMBL/GenBank/DDBJ databases">
        <authorList>
            <person name="Varghese N."/>
            <person name="Submissions S."/>
        </authorList>
    </citation>
    <scope>NUCLEOTIDE SEQUENCE [LARGE SCALE GENOMIC DNA]</scope>
    <source>
        <strain evidence="4">DSM 17875</strain>
    </source>
</reference>
<dbReference type="GO" id="GO:0005737">
    <property type="term" value="C:cytoplasm"/>
    <property type="evidence" value="ECO:0007669"/>
    <property type="project" value="TreeGrafter"/>
</dbReference>
<feature type="domain" description="FAD dependent oxidoreductase" evidence="2">
    <location>
        <begin position="31"/>
        <end position="393"/>
    </location>
</feature>